<feature type="signal peptide" evidence="1">
    <location>
        <begin position="1"/>
        <end position="21"/>
    </location>
</feature>
<evidence type="ECO:0000259" key="2">
    <source>
        <dbReference type="Pfam" id="PF13670"/>
    </source>
</evidence>
<accession>A0ABU0LIJ6</accession>
<gene>
    <name evidence="3" type="ORF">QOZ94_003780</name>
</gene>
<sequence length="84" mass="9085">MKMQILAAMALLMVSSGAAFADRALTADEQEKVQAALTAQGCKGGSMKVDDGLFEVDNATCADGHVYDFKFGPDYKLLHKDFEH</sequence>
<evidence type="ECO:0000256" key="1">
    <source>
        <dbReference type="SAM" id="SignalP"/>
    </source>
</evidence>
<organism evidence="3 4">
    <name type="scientific">Xanthobacter agilis</name>
    <dbReference type="NCBI Taxonomy" id="47492"/>
    <lineage>
        <taxon>Bacteria</taxon>
        <taxon>Pseudomonadati</taxon>
        <taxon>Pseudomonadota</taxon>
        <taxon>Alphaproteobacteria</taxon>
        <taxon>Hyphomicrobiales</taxon>
        <taxon>Xanthobacteraceae</taxon>
        <taxon>Xanthobacter</taxon>
    </lineage>
</organism>
<comment type="caution">
    <text evidence="3">The sequence shown here is derived from an EMBL/GenBank/DDBJ whole genome shotgun (WGS) entry which is preliminary data.</text>
</comment>
<dbReference type="Proteomes" id="UP001241747">
    <property type="component" value="Unassembled WGS sequence"/>
</dbReference>
<dbReference type="InterPro" id="IPR025711">
    <property type="entry name" value="PepSY"/>
</dbReference>
<dbReference type="Pfam" id="PF13670">
    <property type="entry name" value="PepSY_2"/>
    <property type="match status" value="1"/>
</dbReference>
<name>A0ABU0LIJ6_XANAG</name>
<evidence type="ECO:0000313" key="4">
    <source>
        <dbReference type="Proteomes" id="UP001241747"/>
    </source>
</evidence>
<keyword evidence="1" id="KW-0732">Signal</keyword>
<evidence type="ECO:0000313" key="3">
    <source>
        <dbReference type="EMBL" id="MDQ0506965.1"/>
    </source>
</evidence>
<dbReference type="RefSeq" id="WP_237346548.1">
    <property type="nucleotide sequence ID" value="NZ_JABWGX010000020.1"/>
</dbReference>
<feature type="chain" id="PRO_5046431648" description="PepSY domain-containing protein" evidence="1">
    <location>
        <begin position="22"/>
        <end position="84"/>
    </location>
</feature>
<proteinExistence type="predicted"/>
<protein>
    <recommendedName>
        <fullName evidence="2">PepSY domain-containing protein</fullName>
    </recommendedName>
</protein>
<reference evidence="3 4" key="1">
    <citation type="submission" date="2023-07" db="EMBL/GenBank/DDBJ databases">
        <title>Genomic Encyclopedia of Type Strains, Phase IV (KMG-IV): sequencing the most valuable type-strain genomes for metagenomic binning, comparative biology and taxonomic classification.</title>
        <authorList>
            <person name="Goeker M."/>
        </authorList>
    </citation>
    <scope>NUCLEOTIDE SEQUENCE [LARGE SCALE GENOMIC DNA]</scope>
    <source>
        <strain evidence="3 4">DSM 3770</strain>
    </source>
</reference>
<keyword evidence="4" id="KW-1185">Reference proteome</keyword>
<feature type="domain" description="PepSY" evidence="2">
    <location>
        <begin position="6"/>
        <end position="73"/>
    </location>
</feature>
<dbReference type="EMBL" id="JAUSVY010000011">
    <property type="protein sequence ID" value="MDQ0506965.1"/>
    <property type="molecule type" value="Genomic_DNA"/>
</dbReference>